<protein>
    <submittedName>
        <fullName evidence="1">Uncharacterized protein</fullName>
    </submittedName>
</protein>
<organism evidence="1 2">
    <name type="scientific">Brachionus plicatilis</name>
    <name type="common">Marine rotifer</name>
    <name type="synonym">Brachionus muelleri</name>
    <dbReference type="NCBI Taxonomy" id="10195"/>
    <lineage>
        <taxon>Eukaryota</taxon>
        <taxon>Metazoa</taxon>
        <taxon>Spiralia</taxon>
        <taxon>Gnathifera</taxon>
        <taxon>Rotifera</taxon>
        <taxon>Eurotatoria</taxon>
        <taxon>Monogononta</taxon>
        <taxon>Pseudotrocha</taxon>
        <taxon>Ploima</taxon>
        <taxon>Brachionidae</taxon>
        <taxon>Brachionus</taxon>
    </lineage>
</organism>
<reference evidence="1 2" key="1">
    <citation type="journal article" date="2018" name="Sci. Rep.">
        <title>Genomic signatures of local adaptation to the degree of environmental predictability in rotifers.</title>
        <authorList>
            <person name="Franch-Gras L."/>
            <person name="Hahn C."/>
            <person name="Garcia-Roger E.M."/>
            <person name="Carmona M.J."/>
            <person name="Serra M."/>
            <person name="Gomez A."/>
        </authorList>
    </citation>
    <scope>NUCLEOTIDE SEQUENCE [LARGE SCALE GENOMIC DNA]</scope>
    <source>
        <strain evidence="1">HYR1</strain>
    </source>
</reference>
<comment type="caution">
    <text evidence="1">The sequence shown here is derived from an EMBL/GenBank/DDBJ whole genome shotgun (WGS) entry which is preliminary data.</text>
</comment>
<keyword evidence="2" id="KW-1185">Reference proteome</keyword>
<proteinExistence type="predicted"/>
<sequence>MNFTTPIIAGVIKLILEYTQKDNKQKQRLLGKMNPIFCGLDSICVAIVAIDAPTGDRSFV</sequence>
<dbReference type="Proteomes" id="UP000276133">
    <property type="component" value="Unassembled WGS sequence"/>
</dbReference>
<evidence type="ECO:0000313" key="2">
    <source>
        <dbReference type="Proteomes" id="UP000276133"/>
    </source>
</evidence>
<dbReference type="EMBL" id="REGN01014149">
    <property type="protein sequence ID" value="RMZ92988.1"/>
    <property type="molecule type" value="Genomic_DNA"/>
</dbReference>
<gene>
    <name evidence="1" type="ORF">BpHYR1_006646</name>
</gene>
<dbReference type="AlphaFoldDB" id="A0A3M7P1M8"/>
<name>A0A3M7P1M8_BRAPC</name>
<accession>A0A3M7P1M8</accession>
<evidence type="ECO:0000313" key="1">
    <source>
        <dbReference type="EMBL" id="RMZ92988.1"/>
    </source>
</evidence>